<feature type="compositionally biased region" description="Basic and acidic residues" evidence="1">
    <location>
        <begin position="173"/>
        <end position="183"/>
    </location>
</feature>
<feature type="compositionally biased region" description="Basic and acidic residues" evidence="1">
    <location>
        <begin position="224"/>
        <end position="233"/>
    </location>
</feature>
<reference evidence="2" key="2">
    <citation type="journal article" date="2024" name="Plant">
        <title>Genomic evolution and insights into agronomic trait innovations of Sesamum species.</title>
        <authorList>
            <person name="Miao H."/>
            <person name="Wang L."/>
            <person name="Qu L."/>
            <person name="Liu H."/>
            <person name="Sun Y."/>
            <person name="Le M."/>
            <person name="Wang Q."/>
            <person name="Wei S."/>
            <person name="Zheng Y."/>
            <person name="Lin W."/>
            <person name="Duan Y."/>
            <person name="Cao H."/>
            <person name="Xiong S."/>
            <person name="Wang X."/>
            <person name="Wei L."/>
            <person name="Li C."/>
            <person name="Ma Q."/>
            <person name="Ju M."/>
            <person name="Zhao R."/>
            <person name="Li G."/>
            <person name="Mu C."/>
            <person name="Tian Q."/>
            <person name="Mei H."/>
            <person name="Zhang T."/>
            <person name="Gao T."/>
            <person name="Zhang H."/>
        </authorList>
    </citation>
    <scope>NUCLEOTIDE SEQUENCE</scope>
    <source>
        <strain evidence="2">KEN1</strain>
    </source>
</reference>
<evidence type="ECO:0000313" key="2">
    <source>
        <dbReference type="EMBL" id="KAL0400758.1"/>
    </source>
</evidence>
<feature type="compositionally biased region" description="Basic and acidic residues" evidence="1">
    <location>
        <begin position="64"/>
        <end position="77"/>
    </location>
</feature>
<comment type="caution">
    <text evidence="2">The sequence shown here is derived from an EMBL/GenBank/DDBJ whole genome shotgun (WGS) entry which is preliminary data.</text>
</comment>
<dbReference type="AlphaFoldDB" id="A0AAW2T9C9"/>
<dbReference type="PANTHER" id="PTHR34452:SF7">
    <property type="entry name" value="MYOSIN HEAVY CHAIN-RELATED PROTEIN"/>
    <property type="match status" value="1"/>
</dbReference>
<dbReference type="PANTHER" id="PTHR34452">
    <property type="entry name" value="MYOSIN HEAVY CHAIN-RELATED PROTEIN"/>
    <property type="match status" value="1"/>
</dbReference>
<proteinExistence type="predicted"/>
<organism evidence="2">
    <name type="scientific">Sesamum latifolium</name>
    <dbReference type="NCBI Taxonomy" id="2727402"/>
    <lineage>
        <taxon>Eukaryota</taxon>
        <taxon>Viridiplantae</taxon>
        <taxon>Streptophyta</taxon>
        <taxon>Embryophyta</taxon>
        <taxon>Tracheophyta</taxon>
        <taxon>Spermatophyta</taxon>
        <taxon>Magnoliopsida</taxon>
        <taxon>eudicotyledons</taxon>
        <taxon>Gunneridae</taxon>
        <taxon>Pentapetalae</taxon>
        <taxon>asterids</taxon>
        <taxon>lamiids</taxon>
        <taxon>Lamiales</taxon>
        <taxon>Pedaliaceae</taxon>
        <taxon>Sesamum</taxon>
    </lineage>
</organism>
<gene>
    <name evidence="2" type="ORF">Slati_4105700</name>
</gene>
<accession>A0AAW2T9C9</accession>
<name>A0AAW2T9C9_9LAMI</name>
<feature type="region of interest" description="Disordered" evidence="1">
    <location>
        <begin position="203"/>
        <end position="233"/>
    </location>
</feature>
<reference evidence="2" key="1">
    <citation type="submission" date="2020-06" db="EMBL/GenBank/DDBJ databases">
        <authorList>
            <person name="Li T."/>
            <person name="Hu X."/>
            <person name="Zhang T."/>
            <person name="Song X."/>
            <person name="Zhang H."/>
            <person name="Dai N."/>
            <person name="Sheng W."/>
            <person name="Hou X."/>
            <person name="Wei L."/>
        </authorList>
    </citation>
    <scope>NUCLEOTIDE SEQUENCE</scope>
    <source>
        <strain evidence="2">KEN1</strain>
        <tissue evidence="2">Leaf</tissue>
    </source>
</reference>
<feature type="region of interest" description="Disordered" evidence="1">
    <location>
        <begin position="48"/>
        <end position="81"/>
    </location>
</feature>
<evidence type="ECO:0000256" key="1">
    <source>
        <dbReference type="SAM" id="MobiDB-lite"/>
    </source>
</evidence>
<feature type="region of interest" description="Disordered" evidence="1">
    <location>
        <begin position="167"/>
        <end position="187"/>
    </location>
</feature>
<sequence length="272" mass="31764">MSLKIEENEKLAQKAVTEANNLRQKNDVLEELLQKAKDELQMMKDQYERLLQQRPEQNAGSSEMGDRKNILRDESEQMKTNIEESEMFKRWKLEKEDLERQVASVRKEAEKLKHENISMKSQIDQRKTKEENLHLEVKKLRLKNNEVKNHMLELELEKEGLKKEMSKLQGGLRKKEQGREKAVLQDSVASTVKEKRGLEELSLEKNGQSVGNCDASSLSSEVASLKERNKSMEEELREMHERYSEISLRFAEVEGERQQLVALRNLKSGKKN</sequence>
<feature type="compositionally biased region" description="Polar residues" evidence="1">
    <location>
        <begin position="205"/>
        <end position="222"/>
    </location>
</feature>
<protein>
    <submittedName>
        <fullName evidence="2">Uncharacterized protein</fullName>
    </submittedName>
</protein>
<dbReference type="EMBL" id="JACGWN010000015">
    <property type="protein sequence ID" value="KAL0400758.1"/>
    <property type="molecule type" value="Genomic_DNA"/>
</dbReference>